<comment type="similarity">
    <text evidence="4">Belongs to the small GTPase superfamily. Rho family.</text>
</comment>
<feature type="compositionally biased region" description="Low complexity" evidence="17">
    <location>
        <begin position="234"/>
        <end position="245"/>
    </location>
</feature>
<reference evidence="19" key="1">
    <citation type="submission" date="2007-12" db="EMBL/GenBank/DDBJ databases">
        <title>Annotation of Entamoeba dispar SAW760.</title>
        <authorList>
            <person name="Lorenzi H."/>
            <person name="Inman J."/>
            <person name="Schobel S."/>
            <person name="Amedeo P."/>
            <person name="Caler E."/>
        </authorList>
    </citation>
    <scope>NUCLEOTIDE SEQUENCE [LARGE SCALE GENOMIC DNA]</scope>
    <source>
        <strain evidence="19">ATCC PRA-260 / SAW760</strain>
    </source>
</reference>
<dbReference type="GO" id="GO:0005525">
    <property type="term" value="F:GTP binding"/>
    <property type="evidence" value="ECO:0007669"/>
    <property type="project" value="UniProtKB-KW"/>
</dbReference>
<evidence type="ECO:0000256" key="1">
    <source>
        <dbReference type="ARBA" id="ARBA00001946"/>
    </source>
</evidence>
<dbReference type="InterPro" id="IPR003578">
    <property type="entry name" value="Small_GTPase_Rho"/>
</dbReference>
<dbReference type="VEuPathDB" id="AmoebaDB:EDI_340100"/>
<dbReference type="EC" id="3.6.5.2" evidence="5"/>
<dbReference type="AlphaFoldDB" id="B0ES45"/>
<keyword evidence="19" id="KW-1185">Reference proteome</keyword>
<evidence type="ECO:0000256" key="3">
    <source>
        <dbReference type="ARBA" id="ARBA00004342"/>
    </source>
</evidence>
<evidence type="ECO:0000313" key="18">
    <source>
        <dbReference type="EMBL" id="EDR22654.1"/>
    </source>
</evidence>
<dbReference type="GO" id="GO:0005886">
    <property type="term" value="C:plasma membrane"/>
    <property type="evidence" value="ECO:0007669"/>
    <property type="project" value="UniProtKB-SubCell"/>
</dbReference>
<dbReference type="PRINTS" id="PR00449">
    <property type="entry name" value="RASTRNSFRMNG"/>
</dbReference>
<keyword evidence="10" id="KW-0378">Hydrolase</keyword>
<dbReference type="RefSeq" id="XP_001740912.1">
    <property type="nucleotide sequence ID" value="XM_001740860.1"/>
</dbReference>
<dbReference type="KEGG" id="edi:EDI_340100"/>
<evidence type="ECO:0000256" key="2">
    <source>
        <dbReference type="ARBA" id="ARBA00004245"/>
    </source>
</evidence>
<dbReference type="PROSITE" id="PS51420">
    <property type="entry name" value="RHO"/>
    <property type="match status" value="1"/>
</dbReference>
<accession>B0ES45</accession>
<proteinExistence type="inferred from homology"/>
<dbReference type="GeneID" id="5886089"/>
<evidence type="ECO:0000256" key="11">
    <source>
        <dbReference type="ARBA" id="ARBA00022842"/>
    </source>
</evidence>
<dbReference type="OMA" id="WIKEIDH"/>
<evidence type="ECO:0000256" key="12">
    <source>
        <dbReference type="ARBA" id="ARBA00023134"/>
    </source>
</evidence>
<keyword evidence="16" id="KW-0636">Prenylation</keyword>
<dbReference type="InterPro" id="IPR001806">
    <property type="entry name" value="Small_GTPase"/>
</dbReference>
<evidence type="ECO:0000256" key="7">
    <source>
        <dbReference type="ARBA" id="ARBA00022481"/>
    </source>
</evidence>
<keyword evidence="14" id="KW-0963">Cytoplasm</keyword>
<dbReference type="CDD" id="cd00157">
    <property type="entry name" value="Rho"/>
    <property type="match status" value="1"/>
</dbReference>
<evidence type="ECO:0000256" key="14">
    <source>
        <dbReference type="ARBA" id="ARBA00023212"/>
    </source>
</evidence>
<dbReference type="GO" id="GO:0007264">
    <property type="term" value="P:small GTPase-mediated signal transduction"/>
    <property type="evidence" value="ECO:0007669"/>
    <property type="project" value="InterPro"/>
</dbReference>
<protein>
    <recommendedName>
        <fullName evidence="5">small monomeric GTPase</fullName>
        <ecNumber evidence="5">3.6.5.2</ecNumber>
    </recommendedName>
</protein>
<dbReference type="FunFam" id="3.40.50.300:FF:000983">
    <property type="entry name" value="Rho family GTPase"/>
    <property type="match status" value="1"/>
</dbReference>
<feature type="compositionally biased region" description="Basic residues" evidence="17">
    <location>
        <begin position="247"/>
        <end position="256"/>
    </location>
</feature>
<feature type="region of interest" description="Disordered" evidence="17">
    <location>
        <begin position="228"/>
        <end position="256"/>
    </location>
</feature>
<evidence type="ECO:0000313" key="19">
    <source>
        <dbReference type="Proteomes" id="UP000008076"/>
    </source>
</evidence>
<evidence type="ECO:0000256" key="16">
    <source>
        <dbReference type="ARBA" id="ARBA00023289"/>
    </source>
</evidence>
<dbReference type="Gene3D" id="3.40.50.300">
    <property type="entry name" value="P-loop containing nucleotide triphosphate hydrolases"/>
    <property type="match status" value="1"/>
</dbReference>
<gene>
    <name evidence="18" type="ORF">EDI_340100</name>
</gene>
<keyword evidence="6" id="KW-1003">Cell membrane</keyword>
<dbReference type="Pfam" id="PF00071">
    <property type="entry name" value="Ras"/>
    <property type="match status" value="1"/>
</dbReference>
<keyword evidence="13" id="KW-0472">Membrane</keyword>
<dbReference type="InterPro" id="IPR027417">
    <property type="entry name" value="P-loop_NTPase"/>
</dbReference>
<dbReference type="GO" id="GO:0003925">
    <property type="term" value="F:G protein activity"/>
    <property type="evidence" value="ECO:0007669"/>
    <property type="project" value="UniProtKB-EC"/>
</dbReference>
<evidence type="ECO:0000256" key="13">
    <source>
        <dbReference type="ARBA" id="ARBA00023136"/>
    </source>
</evidence>
<dbReference type="SUPFAM" id="SSF52540">
    <property type="entry name" value="P-loop containing nucleoside triphosphate hydrolases"/>
    <property type="match status" value="1"/>
</dbReference>
<comment type="cofactor">
    <cofactor evidence="1">
        <name>Mg(2+)</name>
        <dbReference type="ChEBI" id="CHEBI:18420"/>
    </cofactor>
</comment>
<keyword evidence="7" id="KW-0488">Methylation</keyword>
<organism evidence="19">
    <name type="scientific">Entamoeba dispar (strain ATCC PRA-260 / SAW760)</name>
    <dbReference type="NCBI Taxonomy" id="370354"/>
    <lineage>
        <taxon>Eukaryota</taxon>
        <taxon>Amoebozoa</taxon>
        <taxon>Evosea</taxon>
        <taxon>Archamoebae</taxon>
        <taxon>Mastigamoebida</taxon>
        <taxon>Entamoebidae</taxon>
        <taxon>Entamoeba</taxon>
    </lineage>
</organism>
<dbReference type="GO" id="GO:0005856">
    <property type="term" value="C:cytoskeleton"/>
    <property type="evidence" value="ECO:0007669"/>
    <property type="project" value="UniProtKB-SubCell"/>
</dbReference>
<evidence type="ECO:0000256" key="5">
    <source>
        <dbReference type="ARBA" id="ARBA00011984"/>
    </source>
</evidence>
<evidence type="ECO:0000256" key="17">
    <source>
        <dbReference type="SAM" id="MobiDB-lite"/>
    </source>
</evidence>
<dbReference type="GO" id="GO:0046872">
    <property type="term" value="F:metal ion binding"/>
    <property type="evidence" value="ECO:0007669"/>
    <property type="project" value="UniProtKB-KW"/>
</dbReference>
<dbReference type="NCBIfam" id="TIGR00231">
    <property type="entry name" value="small_GTP"/>
    <property type="match status" value="1"/>
</dbReference>
<comment type="subcellular location">
    <subcellularLocation>
        <location evidence="3">Cell membrane</location>
        <topology evidence="3">Lipid-anchor</topology>
        <orientation evidence="3">Cytoplasmic side</orientation>
    </subcellularLocation>
    <subcellularLocation>
        <location evidence="2">Cytoplasm</location>
        <location evidence="2">Cytoskeleton</location>
    </subcellularLocation>
</comment>
<dbReference type="PANTHER" id="PTHR24072">
    <property type="entry name" value="RHO FAMILY GTPASE"/>
    <property type="match status" value="1"/>
</dbReference>
<keyword evidence="14" id="KW-0206">Cytoskeleton</keyword>
<dbReference type="SMART" id="SM00174">
    <property type="entry name" value="RHO"/>
    <property type="match status" value="1"/>
</dbReference>
<dbReference type="PROSITE" id="PS51419">
    <property type="entry name" value="RAB"/>
    <property type="match status" value="1"/>
</dbReference>
<dbReference type="OrthoDB" id="8830751at2759"/>
<dbReference type="PROSITE" id="PS51421">
    <property type="entry name" value="RAS"/>
    <property type="match status" value="1"/>
</dbReference>
<dbReference type="eggNOG" id="KOG0393">
    <property type="taxonomic scope" value="Eukaryota"/>
</dbReference>
<keyword evidence="9" id="KW-0547">Nucleotide-binding</keyword>
<name>B0ES45_ENTDS</name>
<dbReference type="Proteomes" id="UP000008076">
    <property type="component" value="Unassembled WGS sequence"/>
</dbReference>
<evidence type="ECO:0000256" key="10">
    <source>
        <dbReference type="ARBA" id="ARBA00022801"/>
    </source>
</evidence>
<dbReference type="SMART" id="SM00175">
    <property type="entry name" value="RAB"/>
    <property type="match status" value="1"/>
</dbReference>
<dbReference type="InterPro" id="IPR005225">
    <property type="entry name" value="Small_GTP-bd"/>
</dbReference>
<sequence>MKLIIQEDIANYFNSISNSNEWGKYLEDADVRAKAEALQNAMLAFSDMNTGAGKIENGKKALKIVVVGDGAVGKTCLLLAFSKGEIPTAYVPTVFENFSHVMKYKNEEFILHLWDTAGQEEYDRLRPLSYADSDVVLLCFAVNNRTSFDNISTKWEPEIKHYIDTAKTVLVGLKVDLRKDGSDDVTKQEGDDLCQKLGCVAYIEASSVAKIGLNEVFEKSVDCIFSNKPTPKASTTTQPKSQESTQQKKKSKCLLQ</sequence>
<evidence type="ECO:0000256" key="8">
    <source>
        <dbReference type="ARBA" id="ARBA00022723"/>
    </source>
</evidence>
<evidence type="ECO:0000256" key="15">
    <source>
        <dbReference type="ARBA" id="ARBA00023288"/>
    </source>
</evidence>
<evidence type="ECO:0000256" key="6">
    <source>
        <dbReference type="ARBA" id="ARBA00022475"/>
    </source>
</evidence>
<keyword evidence="12" id="KW-0342">GTP-binding</keyword>
<dbReference type="EMBL" id="DS550583">
    <property type="protein sequence ID" value="EDR22654.1"/>
    <property type="molecule type" value="Genomic_DNA"/>
</dbReference>
<keyword evidence="11" id="KW-0460">Magnesium</keyword>
<evidence type="ECO:0000256" key="4">
    <source>
        <dbReference type="ARBA" id="ARBA00010142"/>
    </source>
</evidence>
<dbReference type="GO" id="GO:0008104">
    <property type="term" value="P:intracellular protein localization"/>
    <property type="evidence" value="ECO:0007669"/>
    <property type="project" value="UniProtKB-ARBA"/>
</dbReference>
<keyword evidence="8" id="KW-0479">Metal-binding</keyword>
<dbReference type="SMART" id="SM00173">
    <property type="entry name" value="RAS"/>
    <property type="match status" value="1"/>
</dbReference>
<evidence type="ECO:0000256" key="9">
    <source>
        <dbReference type="ARBA" id="ARBA00022741"/>
    </source>
</evidence>
<keyword evidence="15" id="KW-0449">Lipoprotein</keyword>